<keyword evidence="3" id="KW-1185">Reference proteome</keyword>
<keyword evidence="1" id="KW-1133">Transmembrane helix</keyword>
<feature type="transmembrane region" description="Helical" evidence="1">
    <location>
        <begin position="81"/>
        <end position="101"/>
    </location>
</feature>
<proteinExistence type="predicted"/>
<accession>A0A2T7PFD6</accession>
<dbReference type="Proteomes" id="UP000245119">
    <property type="component" value="Linkage Group LG4"/>
</dbReference>
<organism evidence="2 3">
    <name type="scientific">Pomacea canaliculata</name>
    <name type="common">Golden apple snail</name>
    <dbReference type="NCBI Taxonomy" id="400727"/>
    <lineage>
        <taxon>Eukaryota</taxon>
        <taxon>Metazoa</taxon>
        <taxon>Spiralia</taxon>
        <taxon>Lophotrochozoa</taxon>
        <taxon>Mollusca</taxon>
        <taxon>Gastropoda</taxon>
        <taxon>Caenogastropoda</taxon>
        <taxon>Architaenioglossa</taxon>
        <taxon>Ampullarioidea</taxon>
        <taxon>Ampullariidae</taxon>
        <taxon>Pomacea</taxon>
    </lineage>
</organism>
<reference evidence="2 3" key="1">
    <citation type="submission" date="2018-04" db="EMBL/GenBank/DDBJ databases">
        <title>The genome of golden apple snail Pomacea canaliculata provides insight into stress tolerance and invasive adaptation.</title>
        <authorList>
            <person name="Liu C."/>
            <person name="Liu B."/>
            <person name="Ren Y."/>
            <person name="Zhang Y."/>
            <person name="Wang H."/>
            <person name="Li S."/>
            <person name="Jiang F."/>
            <person name="Yin L."/>
            <person name="Zhang G."/>
            <person name="Qian W."/>
            <person name="Fan W."/>
        </authorList>
    </citation>
    <scope>NUCLEOTIDE SEQUENCE [LARGE SCALE GENOMIC DNA]</scope>
    <source>
        <strain evidence="2">SZHN2017</strain>
        <tissue evidence="2">Muscle</tissue>
    </source>
</reference>
<feature type="transmembrane region" description="Helical" evidence="1">
    <location>
        <begin position="156"/>
        <end position="177"/>
    </location>
</feature>
<feature type="transmembrane region" description="Helical" evidence="1">
    <location>
        <begin position="37"/>
        <end position="61"/>
    </location>
</feature>
<protein>
    <submittedName>
        <fullName evidence="2">Uncharacterized protein</fullName>
    </submittedName>
</protein>
<dbReference type="AlphaFoldDB" id="A0A2T7PFD6"/>
<gene>
    <name evidence="2" type="ORF">C0Q70_07563</name>
</gene>
<name>A0A2T7PFD6_POMCA</name>
<keyword evidence="1" id="KW-0472">Membrane</keyword>
<keyword evidence="1" id="KW-0812">Transmembrane</keyword>
<evidence type="ECO:0000256" key="1">
    <source>
        <dbReference type="SAM" id="Phobius"/>
    </source>
</evidence>
<comment type="caution">
    <text evidence="2">The sequence shown here is derived from an EMBL/GenBank/DDBJ whole genome shotgun (WGS) entry which is preliminary data.</text>
</comment>
<evidence type="ECO:0000313" key="3">
    <source>
        <dbReference type="Proteomes" id="UP000245119"/>
    </source>
</evidence>
<sequence>MHVQYEPVIDEVSDEQSDEGDIFFITTSRLERRRWPVILGTVLIVDGIITSLLGTLEVVVLPIIESDDNWGDINFNRSNCWGAGIIAGIVMVLAGSTAIRASVSKRRTTIYRFYNLSAFTLLLDLAVSVLLIVAYGKGWTTKNNYPPDSAIHQVHMFVTIFTVLGTMFALTTVVQYYQVVCFGHVRLWDWWKSCLCGLCMTMDQSQPKLRRSLQSNGSTVPAMLI</sequence>
<dbReference type="OMA" id="ARGKHWP"/>
<feature type="transmembrane region" description="Helical" evidence="1">
    <location>
        <begin position="113"/>
        <end position="136"/>
    </location>
</feature>
<evidence type="ECO:0000313" key="2">
    <source>
        <dbReference type="EMBL" id="PVD32135.1"/>
    </source>
</evidence>
<dbReference type="EMBL" id="PZQS01000004">
    <property type="protein sequence ID" value="PVD32135.1"/>
    <property type="molecule type" value="Genomic_DNA"/>
</dbReference>
<dbReference type="OrthoDB" id="6246408at2759"/>